<name>A0A645AYV4_9ZZZZ</name>
<gene>
    <name evidence="1" type="ORF">SDC9_105191</name>
</gene>
<comment type="caution">
    <text evidence="1">The sequence shown here is derived from an EMBL/GenBank/DDBJ whole genome shotgun (WGS) entry which is preliminary data.</text>
</comment>
<evidence type="ECO:0000313" key="1">
    <source>
        <dbReference type="EMBL" id="MPM58360.1"/>
    </source>
</evidence>
<accession>A0A645AYV4</accession>
<reference evidence="1" key="1">
    <citation type="submission" date="2019-08" db="EMBL/GenBank/DDBJ databases">
        <authorList>
            <person name="Kucharzyk K."/>
            <person name="Murdoch R.W."/>
            <person name="Higgins S."/>
            <person name="Loffler F."/>
        </authorList>
    </citation>
    <scope>NUCLEOTIDE SEQUENCE</scope>
</reference>
<organism evidence="1">
    <name type="scientific">bioreactor metagenome</name>
    <dbReference type="NCBI Taxonomy" id="1076179"/>
    <lineage>
        <taxon>unclassified sequences</taxon>
        <taxon>metagenomes</taxon>
        <taxon>ecological metagenomes</taxon>
    </lineage>
</organism>
<proteinExistence type="predicted"/>
<dbReference type="EMBL" id="VSSQ01016724">
    <property type="protein sequence ID" value="MPM58360.1"/>
    <property type="molecule type" value="Genomic_DNA"/>
</dbReference>
<dbReference type="AlphaFoldDB" id="A0A645AYV4"/>
<sequence>MRGCFTQQLSDELMGGGTGYRDIGGRLYAADAARGSNLSLLGKAVSAEQTDSERWAVTVTFYADSYEWERPLATVGYSQKTLDYIKTPDGWRFSTFCPSDALDETAKTVFHFSYDPDDFTEEGRDMEDWSALKLACWLLHADGGFFEGASDYFTLRLLNDPDEWFSALSVFPDSPWEHRDSVIANSAWAAYGWLSAEEQVRLEELLNAYQPKNNAETALLNAIKAAWLQANQLNRDDVNAAFCLVANEQCLVLGKKSGAYPWLYKDLPEKPTSVGTGDNGEKVYAFSYGGVDVKYYTYSDTDGEVSFVNRMETASPAVKTWWGVSVGDKENDILAAYPEAAYTDRIRAEDGDGAWVWPGGGEMLGSHITFFMRDGAVSEILMENLSD</sequence>
<protein>
    <submittedName>
        <fullName evidence="1">Uncharacterized protein</fullName>
    </submittedName>
</protein>